<gene>
    <name evidence="1" type="ORF">F4821DRAFT_174180</name>
</gene>
<sequence>MLTQSRNDSASMEPTTTHRNAILSPSFPIQTPQPQSSRHSISRLATPLFQRDVGNRFNISGITEQLPYSPVSLRSGSSFSSQGSSAESWDIVSTEPSSPRTPKSKHEFDDAPRLDLIPLRRGSPKRKCESPDEYSKKIKLPPGTLPSIYRLLPTTDEDDHHVAVRPTIKSHLQTPTASPEPNRSHIISILPASPPSDDPITQWLNLRRMESGATKGVLPQPEGLSLNINLDFRPRPEPISIFYREKQQYTPQQFRGCYRPRQQPLSPPRGGGGAKKKRAKSKNDVHNNIKYAVEETDYIRFNKYEMKLSWEENRRRFREKFPMADAKMNREKQGIQSVHYRDNANVPLLVERGRVLVFLPNGHVEGVTKKVRDQGEDKPYYSLTYLYPERALLYDWVPPKAKHIAVELVKERRMQKEHARREAFRRGDWVEKPEPGTCACCIKNDRIRDTHKRAVQQQQQQSDYAVPVKPEPACKL</sequence>
<evidence type="ECO:0000313" key="2">
    <source>
        <dbReference type="Proteomes" id="UP001497680"/>
    </source>
</evidence>
<evidence type="ECO:0000313" key="1">
    <source>
        <dbReference type="EMBL" id="KAI6091883.1"/>
    </source>
</evidence>
<proteinExistence type="predicted"/>
<accession>A0ACC0DH19</accession>
<organism evidence="1 2">
    <name type="scientific">Hypoxylon rubiginosum</name>
    <dbReference type="NCBI Taxonomy" id="110542"/>
    <lineage>
        <taxon>Eukaryota</taxon>
        <taxon>Fungi</taxon>
        <taxon>Dikarya</taxon>
        <taxon>Ascomycota</taxon>
        <taxon>Pezizomycotina</taxon>
        <taxon>Sordariomycetes</taxon>
        <taxon>Xylariomycetidae</taxon>
        <taxon>Xylariales</taxon>
        <taxon>Hypoxylaceae</taxon>
        <taxon>Hypoxylon</taxon>
    </lineage>
</organism>
<protein>
    <submittedName>
        <fullName evidence="1">Uncharacterized protein</fullName>
    </submittedName>
</protein>
<reference evidence="1 2" key="1">
    <citation type="journal article" date="2022" name="New Phytol.">
        <title>Ecological generalism drives hyperdiversity of secondary metabolite gene clusters in xylarialean endophytes.</title>
        <authorList>
            <person name="Franco M.E.E."/>
            <person name="Wisecaver J.H."/>
            <person name="Arnold A.E."/>
            <person name="Ju Y.M."/>
            <person name="Slot J.C."/>
            <person name="Ahrendt S."/>
            <person name="Moore L.P."/>
            <person name="Eastman K.E."/>
            <person name="Scott K."/>
            <person name="Konkel Z."/>
            <person name="Mondo S.J."/>
            <person name="Kuo A."/>
            <person name="Hayes R.D."/>
            <person name="Haridas S."/>
            <person name="Andreopoulos B."/>
            <person name="Riley R."/>
            <person name="LaButti K."/>
            <person name="Pangilinan J."/>
            <person name="Lipzen A."/>
            <person name="Amirebrahimi M."/>
            <person name="Yan J."/>
            <person name="Adam C."/>
            <person name="Keymanesh K."/>
            <person name="Ng V."/>
            <person name="Louie K."/>
            <person name="Northen T."/>
            <person name="Drula E."/>
            <person name="Henrissat B."/>
            <person name="Hsieh H.M."/>
            <person name="Youens-Clark K."/>
            <person name="Lutzoni F."/>
            <person name="Miadlikowska J."/>
            <person name="Eastwood D.C."/>
            <person name="Hamelin R.C."/>
            <person name="Grigoriev I.V."/>
            <person name="U'Ren J.M."/>
        </authorList>
    </citation>
    <scope>NUCLEOTIDE SEQUENCE [LARGE SCALE GENOMIC DNA]</scope>
    <source>
        <strain evidence="1 2">ER1909</strain>
    </source>
</reference>
<comment type="caution">
    <text evidence="1">The sequence shown here is derived from an EMBL/GenBank/DDBJ whole genome shotgun (WGS) entry which is preliminary data.</text>
</comment>
<keyword evidence="2" id="KW-1185">Reference proteome</keyword>
<dbReference type="Proteomes" id="UP001497680">
    <property type="component" value="Unassembled WGS sequence"/>
</dbReference>
<name>A0ACC0DH19_9PEZI</name>
<dbReference type="EMBL" id="MU394285">
    <property type="protein sequence ID" value="KAI6091883.1"/>
    <property type="molecule type" value="Genomic_DNA"/>
</dbReference>